<feature type="transmembrane region" description="Helical" evidence="8">
    <location>
        <begin position="238"/>
        <end position="256"/>
    </location>
</feature>
<keyword evidence="7 8" id="KW-0472">Membrane</keyword>
<gene>
    <name evidence="9" type="ORF">KPS_001417</name>
</gene>
<evidence type="ECO:0000256" key="5">
    <source>
        <dbReference type="ARBA" id="ARBA00022692"/>
    </source>
</evidence>
<proteinExistence type="inferred from homology"/>
<feature type="transmembrane region" description="Helical" evidence="8">
    <location>
        <begin position="450"/>
        <end position="471"/>
    </location>
</feature>
<accession>A0ABY9R6G8</accession>
<dbReference type="Pfam" id="PF02652">
    <property type="entry name" value="Lactate_perm"/>
    <property type="match status" value="1"/>
</dbReference>
<feature type="transmembrane region" description="Helical" evidence="8">
    <location>
        <begin position="6"/>
        <end position="23"/>
    </location>
</feature>
<dbReference type="PANTHER" id="PTHR30003">
    <property type="entry name" value="L-LACTATE PERMEASE"/>
    <property type="match status" value="1"/>
</dbReference>
<sequence length="518" mass="54593">MYALSVLLAFMPVIAIFVLLLVYRVAADTAGYIGWAVAAAIAWLYFDTAPTVILLSSVAGLVASLPIALVMSASILQITVMQETGAVSRVVALMKSVAPGQQAVQIMLINVGFGILLTSLGAVTVSILPPIMLALGYSTFAAIILPALGYDALCTYALLGIPAVVYANFVGLPVTEVGGYFARFMPAISTCIALGMLYLAGGMKMVREGIVPALIAGLTAGVVAILMAGLGLVTITGIAAGLTVIVALMLYIRLTGRPLRDRSLLNEADLAAERRHSLAAACSPWIILTVVSLILNAPFLPFFDLTFKQWSMPLEIIPKSPERLRIFWQAYFWVIVCTAAALPFMKATRQQVTTSLVKAGKRAGRPFMSASVFFAIAYVMNHSGKGADWTLAQPLHNMVYVMADASASLFGKMYPFVAPYLGLLGGFISGSESSSIAMLTKLHLSTAEKIGASGLVIAAASGIGGGLASVISPAKLQNAAASIDRIREASQAIRPAFVISVLITTVCAVMTLFWAFPN</sequence>
<protein>
    <recommendedName>
        <fullName evidence="8">L-lactate permease</fullName>
    </recommendedName>
</protein>
<keyword evidence="6 8" id="KW-1133">Transmembrane helix</keyword>
<reference evidence="9" key="1">
    <citation type="submission" date="2023-09" db="EMBL/GenBank/DDBJ databases">
        <authorList>
            <consortium name="CW5 consortium"/>
            <person name="Lu C.-W."/>
        </authorList>
    </citation>
    <scope>NUCLEOTIDE SEQUENCE</scope>
    <source>
        <strain evidence="9">KPS</strain>
    </source>
</reference>
<keyword evidence="4 8" id="KW-1003">Cell membrane</keyword>
<comment type="subcellular location">
    <subcellularLocation>
        <location evidence="1 8">Cell membrane</location>
        <topology evidence="1 8">Multi-pass membrane protein</topology>
    </subcellularLocation>
</comment>
<dbReference type="InterPro" id="IPR003804">
    <property type="entry name" value="Lactate_perm"/>
</dbReference>
<feature type="transmembrane region" description="Helical" evidence="8">
    <location>
        <begin position="180"/>
        <end position="199"/>
    </location>
</feature>
<comment type="function">
    <text evidence="8">Uptake of L-lactate across the membrane. Can also transport D-lactate and glycolate.</text>
</comment>
<feature type="transmembrane region" description="Helical" evidence="8">
    <location>
        <begin position="492"/>
        <end position="516"/>
    </location>
</feature>
<dbReference type="EMBL" id="CP133659">
    <property type="protein sequence ID" value="WMW66802.1"/>
    <property type="molecule type" value="Genomic_DNA"/>
</dbReference>
<evidence type="ECO:0000256" key="4">
    <source>
        <dbReference type="ARBA" id="ARBA00022475"/>
    </source>
</evidence>
<keyword evidence="3 8" id="KW-0813">Transport</keyword>
<dbReference type="Proteomes" id="UP001180616">
    <property type="component" value="Chromosome"/>
</dbReference>
<organism evidence="9 10">
    <name type="scientific">Nitratidesulfovibrio liaohensis</name>
    <dbReference type="NCBI Taxonomy" id="2604158"/>
    <lineage>
        <taxon>Bacteria</taxon>
        <taxon>Pseudomonadati</taxon>
        <taxon>Thermodesulfobacteriota</taxon>
        <taxon>Desulfovibrionia</taxon>
        <taxon>Desulfovibrionales</taxon>
        <taxon>Desulfovibrionaceae</taxon>
        <taxon>Nitratidesulfovibrio</taxon>
    </lineage>
</organism>
<evidence type="ECO:0000256" key="8">
    <source>
        <dbReference type="RuleBase" id="RU365092"/>
    </source>
</evidence>
<keyword evidence="5 8" id="KW-0812">Transmembrane</keyword>
<evidence type="ECO:0000256" key="7">
    <source>
        <dbReference type="ARBA" id="ARBA00023136"/>
    </source>
</evidence>
<comment type="similarity">
    <text evidence="2 8">Belongs to the lactate permease family.</text>
</comment>
<evidence type="ECO:0000313" key="10">
    <source>
        <dbReference type="Proteomes" id="UP001180616"/>
    </source>
</evidence>
<evidence type="ECO:0000256" key="6">
    <source>
        <dbReference type="ARBA" id="ARBA00022989"/>
    </source>
</evidence>
<dbReference type="PANTHER" id="PTHR30003:SF2">
    <property type="entry name" value="L-LACTATE PERMEASE"/>
    <property type="match status" value="1"/>
</dbReference>
<name>A0ABY9R6G8_9BACT</name>
<keyword evidence="10" id="KW-1185">Reference proteome</keyword>
<feature type="transmembrane region" description="Helical" evidence="8">
    <location>
        <begin position="52"/>
        <end position="76"/>
    </location>
</feature>
<feature type="transmembrane region" description="Helical" evidence="8">
    <location>
        <begin position="277"/>
        <end position="303"/>
    </location>
</feature>
<feature type="transmembrane region" description="Helical" evidence="8">
    <location>
        <begin position="326"/>
        <end position="345"/>
    </location>
</feature>
<feature type="transmembrane region" description="Helical" evidence="8">
    <location>
        <begin position="211"/>
        <end position="232"/>
    </location>
</feature>
<dbReference type="RefSeq" id="WP_309542662.1">
    <property type="nucleotide sequence ID" value="NZ_CP133659.1"/>
</dbReference>
<evidence type="ECO:0000256" key="1">
    <source>
        <dbReference type="ARBA" id="ARBA00004651"/>
    </source>
</evidence>
<evidence type="ECO:0000256" key="3">
    <source>
        <dbReference type="ARBA" id="ARBA00022448"/>
    </source>
</evidence>
<evidence type="ECO:0000313" key="9">
    <source>
        <dbReference type="EMBL" id="WMW66802.1"/>
    </source>
</evidence>
<feature type="transmembrane region" description="Helical" evidence="8">
    <location>
        <begin position="103"/>
        <end position="125"/>
    </location>
</feature>
<evidence type="ECO:0000256" key="2">
    <source>
        <dbReference type="ARBA" id="ARBA00010100"/>
    </source>
</evidence>
<feature type="transmembrane region" description="Helical" evidence="8">
    <location>
        <begin position="30"/>
        <end position="46"/>
    </location>
</feature>